<accession>A0ABN2LDS2</accession>
<evidence type="ECO:0000313" key="4">
    <source>
        <dbReference type="Proteomes" id="UP001499938"/>
    </source>
</evidence>
<dbReference type="RefSeq" id="WP_344081486.1">
    <property type="nucleotide sequence ID" value="NZ_BAAAPO010000013.1"/>
</dbReference>
<evidence type="ECO:0000256" key="2">
    <source>
        <dbReference type="SAM" id="SignalP"/>
    </source>
</evidence>
<proteinExistence type="predicted"/>
<reference evidence="3 4" key="1">
    <citation type="journal article" date="2019" name="Int. J. Syst. Evol. Microbiol.">
        <title>The Global Catalogue of Microorganisms (GCM) 10K type strain sequencing project: providing services to taxonomists for standard genome sequencing and annotation.</title>
        <authorList>
            <consortium name="The Broad Institute Genomics Platform"/>
            <consortium name="The Broad Institute Genome Sequencing Center for Infectious Disease"/>
            <person name="Wu L."/>
            <person name="Ma J."/>
        </authorList>
    </citation>
    <scope>NUCLEOTIDE SEQUENCE [LARGE SCALE GENOMIC DNA]</scope>
    <source>
        <strain evidence="3 4">JCM 15592</strain>
    </source>
</reference>
<feature type="compositionally biased region" description="Polar residues" evidence="1">
    <location>
        <begin position="36"/>
        <end position="52"/>
    </location>
</feature>
<comment type="caution">
    <text evidence="3">The sequence shown here is derived from an EMBL/GenBank/DDBJ whole genome shotgun (WGS) entry which is preliminary data.</text>
</comment>
<dbReference type="Proteomes" id="UP001499938">
    <property type="component" value="Unassembled WGS sequence"/>
</dbReference>
<dbReference type="PROSITE" id="PS51257">
    <property type="entry name" value="PROKAR_LIPOPROTEIN"/>
    <property type="match status" value="1"/>
</dbReference>
<protein>
    <submittedName>
        <fullName evidence="3">Uncharacterized protein</fullName>
    </submittedName>
</protein>
<name>A0ABN2LDS2_9MICO</name>
<keyword evidence="2" id="KW-0732">Signal</keyword>
<evidence type="ECO:0000313" key="3">
    <source>
        <dbReference type="EMBL" id="GAA1784646.1"/>
    </source>
</evidence>
<gene>
    <name evidence="3" type="ORF">GCM10009811_07340</name>
</gene>
<keyword evidence="4" id="KW-1185">Reference proteome</keyword>
<sequence length="663" mass="72163">MTRWRSRLITSLAILLTLTLTACIDGAHPRTHQPDSHQSGEPQSGEQGSDSSDPADLADTLRSHGITIVASAADLDSVAQAPYGVSVTRSQVANMARQLGGHGGLWGSELDQLIPMPDSSPSFSYLLGAWLDLAETPRALTAAQWFQEDTNWRLSPRVLFPAAVLPLFLADNAEAATKDLPAPPQVWPTGHRDEGNLMGTRSVALSAADPLATPCSSVAEFFNTSLTSLFNALRLDPKGVGSGAIQAVSGFVAGLWDHAVSLAEGVVRGLVKTLSQDALEALAEAMAIAQVVLHVSTYIFGWTVQVSSSHDPLVMPGGSGPAVDGRWWVVPDQRYVDFDDPIKDCVKTLPGNHKLLSIFEPGTPVTWRVLPDGFDPLAPPQVAFASYSALSQVQKVPASGNISLPFTSGIEPQQKADPATGWANVEVAIPRAEIRALYEATESMLRSMIDSIASRPVFVTLQLDGFLRETLTGWLKPLLTRLQGAFGNAVGQMFTVRGYGTTTVSYHPWTPPEGPEFAPCFVGRWAMQRTPKGFGVEQSWESWTFDITQDRFDMSVHLWHNRIKGLPGWTSSWTGGTPMKVYGRWVGDDFAVELPSRRMRSSDHGGSWQLPGTQLGSEADYATDIAFAVQFAPKKLTCIDDNHLQVRSIVDRMYPFSYRLRRI</sequence>
<evidence type="ECO:0000256" key="1">
    <source>
        <dbReference type="SAM" id="MobiDB-lite"/>
    </source>
</evidence>
<dbReference type="EMBL" id="BAAAPO010000013">
    <property type="protein sequence ID" value="GAA1784646.1"/>
    <property type="molecule type" value="Genomic_DNA"/>
</dbReference>
<feature type="signal peptide" evidence="2">
    <location>
        <begin position="1"/>
        <end position="22"/>
    </location>
</feature>
<organism evidence="3 4">
    <name type="scientific">Nostocoides veronense</name>
    <dbReference type="NCBI Taxonomy" id="330836"/>
    <lineage>
        <taxon>Bacteria</taxon>
        <taxon>Bacillati</taxon>
        <taxon>Actinomycetota</taxon>
        <taxon>Actinomycetes</taxon>
        <taxon>Micrococcales</taxon>
        <taxon>Intrasporangiaceae</taxon>
        <taxon>Nostocoides</taxon>
    </lineage>
</organism>
<feature type="chain" id="PRO_5046254483" evidence="2">
    <location>
        <begin position="23"/>
        <end position="663"/>
    </location>
</feature>
<feature type="region of interest" description="Disordered" evidence="1">
    <location>
        <begin position="27"/>
        <end position="57"/>
    </location>
</feature>